<evidence type="ECO:0000256" key="4">
    <source>
        <dbReference type="ARBA" id="ARBA00006347"/>
    </source>
</evidence>
<keyword evidence="13" id="KW-1185">Reference proteome</keyword>
<evidence type="ECO:0000256" key="1">
    <source>
        <dbReference type="ARBA" id="ARBA00001182"/>
    </source>
</evidence>
<proteinExistence type="inferred from homology"/>
<evidence type="ECO:0000256" key="7">
    <source>
        <dbReference type="ARBA" id="ARBA00022824"/>
    </source>
</evidence>
<dbReference type="GO" id="GO:0042470">
    <property type="term" value="C:melanosome"/>
    <property type="evidence" value="ECO:0007669"/>
    <property type="project" value="UniProtKB-SubCell"/>
</dbReference>
<evidence type="ECO:0000313" key="12">
    <source>
        <dbReference type="EMBL" id="KAK7880688.1"/>
    </source>
</evidence>
<reference evidence="13" key="1">
    <citation type="submission" date="2024-04" db="EMBL/GenBank/DDBJ databases">
        <title>Salinicola lusitanus LLJ914,a marine bacterium isolated from the Okinawa Trough.</title>
        <authorList>
            <person name="Li J."/>
        </authorList>
    </citation>
    <scope>NUCLEOTIDE SEQUENCE [LARGE SCALE GENOMIC DNA]</scope>
</reference>
<evidence type="ECO:0000256" key="5">
    <source>
        <dbReference type="ARBA" id="ARBA00012723"/>
    </source>
</evidence>
<dbReference type="Proteomes" id="UP001460270">
    <property type="component" value="Unassembled WGS sequence"/>
</dbReference>
<name>A0AAW0MW42_9GOBI</name>
<dbReference type="GO" id="GO:0005788">
    <property type="term" value="C:endoplasmic reticulum lumen"/>
    <property type="evidence" value="ECO:0007669"/>
    <property type="project" value="UniProtKB-SubCell"/>
</dbReference>
<evidence type="ECO:0000259" key="11">
    <source>
        <dbReference type="PROSITE" id="PS51352"/>
    </source>
</evidence>
<feature type="chain" id="PRO_5043721191" description="Protein disulfide-isomerase A3" evidence="10">
    <location>
        <begin position="19"/>
        <end position="169"/>
    </location>
</feature>
<evidence type="ECO:0000256" key="3">
    <source>
        <dbReference type="ARBA" id="ARBA00004319"/>
    </source>
</evidence>
<dbReference type="GO" id="GO:0009986">
    <property type="term" value="C:cell surface"/>
    <property type="evidence" value="ECO:0007669"/>
    <property type="project" value="TreeGrafter"/>
</dbReference>
<dbReference type="EC" id="5.3.4.1" evidence="5"/>
<evidence type="ECO:0000256" key="8">
    <source>
        <dbReference type="ARBA" id="ARBA00023235"/>
    </source>
</evidence>
<keyword evidence="8" id="KW-0413">Isomerase</keyword>
<dbReference type="GO" id="GO:0006457">
    <property type="term" value="P:protein folding"/>
    <property type="evidence" value="ECO:0007669"/>
    <property type="project" value="TreeGrafter"/>
</dbReference>
<dbReference type="Gene3D" id="3.40.30.10">
    <property type="entry name" value="Glutaredoxin"/>
    <property type="match status" value="2"/>
</dbReference>
<dbReference type="InterPro" id="IPR013766">
    <property type="entry name" value="Thioredoxin_domain"/>
</dbReference>
<dbReference type="EMBL" id="JBBPFD010000059">
    <property type="protein sequence ID" value="KAK7880688.1"/>
    <property type="molecule type" value="Genomic_DNA"/>
</dbReference>
<dbReference type="InterPro" id="IPR036249">
    <property type="entry name" value="Thioredoxin-like_sf"/>
</dbReference>
<organism evidence="12 13">
    <name type="scientific">Mugilogobius chulae</name>
    <name type="common">yellowstripe goby</name>
    <dbReference type="NCBI Taxonomy" id="88201"/>
    <lineage>
        <taxon>Eukaryota</taxon>
        <taxon>Metazoa</taxon>
        <taxon>Chordata</taxon>
        <taxon>Craniata</taxon>
        <taxon>Vertebrata</taxon>
        <taxon>Euteleostomi</taxon>
        <taxon>Actinopterygii</taxon>
        <taxon>Neopterygii</taxon>
        <taxon>Teleostei</taxon>
        <taxon>Neoteleostei</taxon>
        <taxon>Acanthomorphata</taxon>
        <taxon>Gobiaria</taxon>
        <taxon>Gobiiformes</taxon>
        <taxon>Gobioidei</taxon>
        <taxon>Gobiidae</taxon>
        <taxon>Gobionellinae</taxon>
        <taxon>Mugilogobius</taxon>
    </lineage>
</organism>
<comment type="catalytic activity">
    <reaction evidence="1">
        <text>Catalyzes the rearrangement of -S-S- bonds in proteins.</text>
        <dbReference type="EC" id="5.3.4.1"/>
    </reaction>
</comment>
<keyword evidence="10" id="KW-0732">Signal</keyword>
<dbReference type="GO" id="GO:0003756">
    <property type="term" value="F:protein disulfide isomerase activity"/>
    <property type="evidence" value="ECO:0007669"/>
    <property type="project" value="UniProtKB-EC"/>
</dbReference>
<feature type="signal peptide" evidence="10">
    <location>
        <begin position="1"/>
        <end position="18"/>
    </location>
</feature>
<dbReference type="Pfam" id="PF00085">
    <property type="entry name" value="Thioredoxin"/>
    <property type="match status" value="1"/>
</dbReference>
<dbReference type="PANTHER" id="PTHR18929">
    <property type="entry name" value="PROTEIN DISULFIDE ISOMERASE"/>
    <property type="match status" value="1"/>
</dbReference>
<accession>A0AAW0MW42</accession>
<dbReference type="GO" id="GO:0034976">
    <property type="term" value="P:response to endoplasmic reticulum stress"/>
    <property type="evidence" value="ECO:0007669"/>
    <property type="project" value="TreeGrafter"/>
</dbReference>
<dbReference type="AlphaFoldDB" id="A0AAW0MW42"/>
<keyword evidence="9" id="KW-0676">Redox-active center</keyword>
<sequence length="169" mass="18085">MLRVALLCLAALGGLSSASDVLEFTDDDFDSRIGDHDLILVEFFAPWCGHCKRLAPEYEAAATRLKGTVALAKVDCTANNGEETGPYDGPRTSDGIVSFLKKQAGPASVELKSAEDLDKFTSDQDASVIGFFSDSSADQAEFLKAASALRESYRFAHTNNPDLISANAE</sequence>
<comment type="caution">
    <text evidence="12">The sequence shown here is derived from an EMBL/GenBank/DDBJ whole genome shotgun (WGS) entry which is preliminary data.</text>
</comment>
<dbReference type="InterPro" id="IPR017937">
    <property type="entry name" value="Thioredoxin_CS"/>
</dbReference>
<evidence type="ECO:0000256" key="9">
    <source>
        <dbReference type="ARBA" id="ARBA00023284"/>
    </source>
</evidence>
<protein>
    <recommendedName>
        <fullName evidence="6">Protein disulfide-isomerase A3</fullName>
        <ecNumber evidence="5">5.3.4.1</ecNumber>
    </recommendedName>
</protein>
<dbReference type="SUPFAM" id="SSF52833">
    <property type="entry name" value="Thioredoxin-like"/>
    <property type="match status" value="2"/>
</dbReference>
<evidence type="ECO:0000256" key="10">
    <source>
        <dbReference type="SAM" id="SignalP"/>
    </source>
</evidence>
<gene>
    <name evidence="12" type="ORF">WMY93_032686</name>
</gene>
<keyword evidence="7" id="KW-0256">Endoplasmic reticulum</keyword>
<dbReference type="PROSITE" id="PS00194">
    <property type="entry name" value="THIOREDOXIN_1"/>
    <property type="match status" value="1"/>
</dbReference>
<evidence type="ECO:0000313" key="13">
    <source>
        <dbReference type="Proteomes" id="UP001460270"/>
    </source>
</evidence>
<evidence type="ECO:0000256" key="6">
    <source>
        <dbReference type="ARBA" id="ARBA00022313"/>
    </source>
</evidence>
<feature type="domain" description="Thioredoxin" evidence="11">
    <location>
        <begin position="15"/>
        <end position="151"/>
    </location>
</feature>
<comment type="similarity">
    <text evidence="4">Belongs to the protein disulfide isomerase family.</text>
</comment>
<evidence type="ECO:0000256" key="2">
    <source>
        <dbReference type="ARBA" id="ARBA00004223"/>
    </source>
</evidence>
<dbReference type="PANTHER" id="PTHR18929:SF132">
    <property type="entry name" value="PROTEIN DISULFIDE-ISOMERASE A3"/>
    <property type="match status" value="1"/>
</dbReference>
<dbReference type="PROSITE" id="PS51352">
    <property type="entry name" value="THIOREDOXIN_2"/>
    <property type="match status" value="1"/>
</dbReference>
<comment type="subcellular location">
    <subcellularLocation>
        <location evidence="3">Endoplasmic reticulum lumen</location>
    </subcellularLocation>
    <subcellularLocation>
        <location evidence="2">Melanosome</location>
    </subcellularLocation>
</comment>